<keyword evidence="2 10" id="KW-0812">Transmembrane</keyword>
<proteinExistence type="predicted"/>
<dbReference type="FunCoup" id="G3WM74">
    <property type="interactions" value="59"/>
</dbReference>
<dbReference type="InterPro" id="IPR013783">
    <property type="entry name" value="Ig-like_fold"/>
</dbReference>
<dbReference type="GO" id="GO:0005886">
    <property type="term" value="C:plasma membrane"/>
    <property type="evidence" value="ECO:0007669"/>
    <property type="project" value="TreeGrafter"/>
</dbReference>
<keyword evidence="14" id="KW-1185">Reference proteome</keyword>
<evidence type="ECO:0000256" key="6">
    <source>
        <dbReference type="ARBA" id="ARBA00023157"/>
    </source>
</evidence>
<dbReference type="RefSeq" id="XP_012400420.1">
    <property type="nucleotide sequence ID" value="XM_012544966.3"/>
</dbReference>
<dbReference type="OrthoDB" id="10012075at2759"/>
<evidence type="ECO:0000313" key="13">
    <source>
        <dbReference type="Ensembl" id="ENSSHAP00000016529.2"/>
    </source>
</evidence>
<dbReference type="eggNOG" id="ENOG502SVGE">
    <property type="taxonomic scope" value="Eukaryota"/>
</dbReference>
<feature type="transmembrane region" description="Helical" evidence="10">
    <location>
        <begin position="158"/>
        <end position="177"/>
    </location>
</feature>
<keyword evidence="6" id="KW-1015">Disulfide bond</keyword>
<protein>
    <submittedName>
        <fullName evidence="13">Junction adhesion molecule like</fullName>
    </submittedName>
</protein>
<keyword evidence="5 10" id="KW-0472">Membrane</keyword>
<evidence type="ECO:0000313" key="14">
    <source>
        <dbReference type="Proteomes" id="UP000007648"/>
    </source>
</evidence>
<dbReference type="STRING" id="9305.ENSSHAP00000016529"/>
<feature type="compositionally biased region" description="Basic and acidic residues" evidence="9">
    <location>
        <begin position="246"/>
        <end position="271"/>
    </location>
</feature>
<evidence type="ECO:0000256" key="3">
    <source>
        <dbReference type="ARBA" id="ARBA00022729"/>
    </source>
</evidence>
<evidence type="ECO:0000256" key="8">
    <source>
        <dbReference type="ARBA" id="ARBA00023319"/>
    </source>
</evidence>
<dbReference type="InParanoid" id="G3WM74"/>
<dbReference type="PANTHER" id="PTHR13869">
    <property type="entry name" value="MYELIN P0 RELATED"/>
    <property type="match status" value="1"/>
</dbReference>
<evidence type="ECO:0000256" key="11">
    <source>
        <dbReference type="SAM" id="SignalP"/>
    </source>
</evidence>
<dbReference type="SUPFAM" id="SSF48726">
    <property type="entry name" value="Immunoglobulin"/>
    <property type="match status" value="1"/>
</dbReference>
<organism evidence="13 14">
    <name type="scientific">Sarcophilus harrisii</name>
    <name type="common">Tasmanian devil</name>
    <name type="synonym">Sarcophilus laniarius</name>
    <dbReference type="NCBI Taxonomy" id="9305"/>
    <lineage>
        <taxon>Eukaryota</taxon>
        <taxon>Metazoa</taxon>
        <taxon>Chordata</taxon>
        <taxon>Craniata</taxon>
        <taxon>Vertebrata</taxon>
        <taxon>Euteleostomi</taxon>
        <taxon>Mammalia</taxon>
        <taxon>Metatheria</taxon>
        <taxon>Dasyuromorphia</taxon>
        <taxon>Dasyuridae</taxon>
        <taxon>Sarcophilus</taxon>
    </lineage>
</organism>
<dbReference type="InterPro" id="IPR013106">
    <property type="entry name" value="Ig_V-set"/>
</dbReference>
<dbReference type="InterPro" id="IPR000920">
    <property type="entry name" value="Myelin_P0-rel"/>
</dbReference>
<evidence type="ECO:0000256" key="1">
    <source>
        <dbReference type="ARBA" id="ARBA00004479"/>
    </source>
</evidence>
<name>G3WM74_SARHA</name>
<dbReference type="Gene3D" id="2.60.40.10">
    <property type="entry name" value="Immunoglobulins"/>
    <property type="match status" value="1"/>
</dbReference>
<dbReference type="InterPro" id="IPR007110">
    <property type="entry name" value="Ig-like_dom"/>
</dbReference>
<sequence>MFYPLELKLLSMLLGCVWGLDDMVVSSPEMMAHVGDSALLGCILPSAVKKQVTKVNWMFSAGEYAEEEFVLYYYANLSVPVGNFKDRVHLVGKISDNDGSILLQDLREADQGVYTCEIQIHKESLVFKKTTMLKVVPAKPTTMKPTFRTDVLSNYQQVIIVGIVCFTILLLAVLGVTMRRRQRSHRSENHLENTSKANPEVQAHVYSTVTTQSVTEEEESNRAEATYMTMQPVWPSWRAEQNKSFERMPETEQTFERPRFAIRPLTKEDNGSQKPLIPHLS</sequence>
<dbReference type="Pfam" id="PF07686">
    <property type="entry name" value="V-set"/>
    <property type="match status" value="1"/>
</dbReference>
<keyword evidence="7" id="KW-0325">Glycoprotein</keyword>
<dbReference type="KEGG" id="shr:100925862"/>
<keyword evidence="8" id="KW-0393">Immunoglobulin domain</keyword>
<feature type="chain" id="PRO_5029895642" evidence="11">
    <location>
        <begin position="20"/>
        <end position="281"/>
    </location>
</feature>
<evidence type="ECO:0000256" key="10">
    <source>
        <dbReference type="SAM" id="Phobius"/>
    </source>
</evidence>
<reference evidence="13" key="3">
    <citation type="submission" date="2025-09" db="UniProtKB">
        <authorList>
            <consortium name="Ensembl"/>
        </authorList>
    </citation>
    <scope>IDENTIFICATION</scope>
</reference>
<comment type="subcellular location">
    <subcellularLocation>
        <location evidence="1">Membrane</location>
        <topology evidence="1">Single-pass type I membrane protein</topology>
    </subcellularLocation>
</comment>
<accession>G3WM74</accession>
<dbReference type="Proteomes" id="UP000007648">
    <property type="component" value="Unassembled WGS sequence"/>
</dbReference>
<reference evidence="13" key="2">
    <citation type="submission" date="2025-08" db="UniProtKB">
        <authorList>
            <consortium name="Ensembl"/>
        </authorList>
    </citation>
    <scope>IDENTIFICATION</scope>
</reference>
<dbReference type="AlphaFoldDB" id="G3WM74"/>
<dbReference type="SMART" id="SM00409">
    <property type="entry name" value="IG"/>
    <property type="match status" value="1"/>
</dbReference>
<feature type="region of interest" description="Disordered" evidence="9">
    <location>
        <begin position="246"/>
        <end position="281"/>
    </location>
</feature>
<evidence type="ECO:0000256" key="2">
    <source>
        <dbReference type="ARBA" id="ARBA00022692"/>
    </source>
</evidence>
<evidence type="ECO:0000256" key="7">
    <source>
        <dbReference type="ARBA" id="ARBA00023180"/>
    </source>
</evidence>
<reference evidence="13 14" key="1">
    <citation type="journal article" date="2011" name="Proc. Natl. Acad. Sci. U.S.A.">
        <title>Genetic diversity and population structure of the endangered marsupial Sarcophilus harrisii (Tasmanian devil).</title>
        <authorList>
            <person name="Miller W."/>
            <person name="Hayes V.M."/>
            <person name="Ratan A."/>
            <person name="Petersen D.C."/>
            <person name="Wittekindt N.E."/>
            <person name="Miller J."/>
            <person name="Walenz B."/>
            <person name="Knight J."/>
            <person name="Qi J."/>
            <person name="Zhao F."/>
            <person name="Wang Q."/>
            <person name="Bedoya-Reina O.C."/>
            <person name="Katiyar N."/>
            <person name="Tomsho L.P."/>
            <person name="Kasson L.M."/>
            <person name="Hardie R.A."/>
            <person name="Woodbridge P."/>
            <person name="Tindall E.A."/>
            <person name="Bertelsen M.F."/>
            <person name="Dixon D."/>
            <person name="Pyecroft S."/>
            <person name="Helgen K.M."/>
            <person name="Lesk A.M."/>
            <person name="Pringle T.H."/>
            <person name="Patterson N."/>
            <person name="Zhang Y."/>
            <person name="Kreiss A."/>
            <person name="Woods G.M."/>
            <person name="Jones M.E."/>
            <person name="Schuster S.C."/>
        </authorList>
    </citation>
    <scope>NUCLEOTIDE SEQUENCE [LARGE SCALE GENOMIC DNA]</scope>
</reference>
<dbReference type="GeneID" id="100925862"/>
<dbReference type="Ensembl" id="ENSSHAT00000016667.2">
    <property type="protein sequence ID" value="ENSSHAP00000016529.2"/>
    <property type="gene ID" value="ENSSHAG00000014063.2"/>
</dbReference>
<evidence type="ECO:0000256" key="5">
    <source>
        <dbReference type="ARBA" id="ARBA00023136"/>
    </source>
</evidence>
<dbReference type="InterPro" id="IPR003599">
    <property type="entry name" value="Ig_sub"/>
</dbReference>
<gene>
    <name evidence="13" type="primary">JAML</name>
</gene>
<dbReference type="PANTHER" id="PTHR13869:SF22">
    <property type="entry name" value="JUNCTIONAL ADHESION MOLECULE-LIKE"/>
    <property type="match status" value="1"/>
</dbReference>
<dbReference type="HOGENOM" id="CLU_059564_0_0_1"/>
<keyword evidence="3 11" id="KW-0732">Signal</keyword>
<evidence type="ECO:0000256" key="9">
    <source>
        <dbReference type="SAM" id="MobiDB-lite"/>
    </source>
</evidence>
<dbReference type="InterPro" id="IPR036179">
    <property type="entry name" value="Ig-like_dom_sf"/>
</dbReference>
<keyword evidence="4 10" id="KW-1133">Transmembrane helix</keyword>
<feature type="signal peptide" evidence="11">
    <location>
        <begin position="1"/>
        <end position="19"/>
    </location>
</feature>
<evidence type="ECO:0000256" key="4">
    <source>
        <dbReference type="ARBA" id="ARBA00022989"/>
    </source>
</evidence>
<evidence type="ECO:0000259" key="12">
    <source>
        <dbReference type="PROSITE" id="PS50835"/>
    </source>
</evidence>
<dbReference type="GO" id="GO:0098609">
    <property type="term" value="P:cell-cell adhesion"/>
    <property type="evidence" value="ECO:0007669"/>
    <property type="project" value="TreeGrafter"/>
</dbReference>
<dbReference type="PROSITE" id="PS50835">
    <property type="entry name" value="IG_LIKE"/>
    <property type="match status" value="1"/>
</dbReference>
<dbReference type="CTD" id="120425"/>
<feature type="domain" description="Ig-like" evidence="12">
    <location>
        <begin position="21"/>
        <end position="126"/>
    </location>
</feature>
<dbReference type="GeneTree" id="ENSGT00440000034341"/>